<keyword evidence="2 8" id="KW-0378">Hydrolase</keyword>
<keyword evidence="9" id="KW-1185">Reference proteome</keyword>
<dbReference type="KEGG" id="marq:MARGE09_P3569"/>
<dbReference type="Proteomes" id="UP001320119">
    <property type="component" value="Chromosome"/>
</dbReference>
<dbReference type="Pfam" id="PF14310">
    <property type="entry name" value="Fn3-like"/>
    <property type="match status" value="1"/>
</dbReference>
<dbReference type="PROSITE" id="PS51820">
    <property type="entry name" value="PA14"/>
    <property type="match status" value="1"/>
</dbReference>
<dbReference type="GO" id="GO:0008422">
    <property type="term" value="F:beta-glucosidase activity"/>
    <property type="evidence" value="ECO:0007669"/>
    <property type="project" value="UniProtKB-ARBA"/>
</dbReference>
<evidence type="ECO:0000313" key="8">
    <source>
        <dbReference type="EMBL" id="BCD99367.1"/>
    </source>
</evidence>
<dbReference type="Gene3D" id="3.20.20.300">
    <property type="entry name" value="Glycoside hydrolase, family 3, N-terminal domain"/>
    <property type="match status" value="1"/>
</dbReference>
<feature type="chain" id="PRO_5043012499" description="Beta-D-glucoside glucohydrolase" evidence="6">
    <location>
        <begin position="24"/>
        <end position="853"/>
    </location>
</feature>
<feature type="signal peptide" evidence="6">
    <location>
        <begin position="1"/>
        <end position="23"/>
    </location>
</feature>
<dbReference type="InterPro" id="IPR013783">
    <property type="entry name" value="Ig-like_fold"/>
</dbReference>
<organism evidence="8 9">
    <name type="scientific">Marinagarivorans cellulosilyticus</name>
    <dbReference type="NCBI Taxonomy" id="2721545"/>
    <lineage>
        <taxon>Bacteria</taxon>
        <taxon>Pseudomonadati</taxon>
        <taxon>Pseudomonadota</taxon>
        <taxon>Gammaproteobacteria</taxon>
        <taxon>Cellvibrionales</taxon>
        <taxon>Cellvibrionaceae</taxon>
        <taxon>Marinagarivorans</taxon>
    </lineage>
</organism>
<evidence type="ECO:0000256" key="6">
    <source>
        <dbReference type="SAM" id="SignalP"/>
    </source>
</evidence>
<protein>
    <recommendedName>
        <fullName evidence="5">Beta-D-glucoside glucohydrolase</fullName>
    </recommendedName>
    <alternativeName>
        <fullName evidence="3">Cellobiase</fullName>
    </alternativeName>
    <alternativeName>
        <fullName evidence="4">Gentiobiase</fullName>
    </alternativeName>
</protein>
<evidence type="ECO:0000256" key="1">
    <source>
        <dbReference type="ARBA" id="ARBA00005336"/>
    </source>
</evidence>
<dbReference type="PANTHER" id="PTHR42715">
    <property type="entry name" value="BETA-GLUCOSIDASE"/>
    <property type="match status" value="1"/>
</dbReference>
<dbReference type="RefSeq" id="WP_236984591.1">
    <property type="nucleotide sequence ID" value="NZ_AP023086.1"/>
</dbReference>
<dbReference type="Pfam" id="PF01915">
    <property type="entry name" value="Glyco_hydro_3_C"/>
    <property type="match status" value="1"/>
</dbReference>
<dbReference type="Gene3D" id="2.60.40.10">
    <property type="entry name" value="Immunoglobulins"/>
    <property type="match status" value="1"/>
</dbReference>
<evidence type="ECO:0000256" key="2">
    <source>
        <dbReference type="ARBA" id="ARBA00022801"/>
    </source>
</evidence>
<dbReference type="InterPro" id="IPR001764">
    <property type="entry name" value="Glyco_hydro_3_N"/>
</dbReference>
<dbReference type="InterPro" id="IPR002772">
    <property type="entry name" value="Glyco_hydro_3_C"/>
</dbReference>
<dbReference type="SMART" id="SM01217">
    <property type="entry name" value="Fn3_like"/>
    <property type="match status" value="1"/>
</dbReference>
<dbReference type="InterPro" id="IPR036962">
    <property type="entry name" value="Glyco_hydro_3_N_sf"/>
</dbReference>
<feature type="domain" description="PA14" evidence="7">
    <location>
        <begin position="456"/>
        <end position="585"/>
    </location>
</feature>
<evidence type="ECO:0000256" key="5">
    <source>
        <dbReference type="ARBA" id="ARBA00032594"/>
    </source>
</evidence>
<dbReference type="SUPFAM" id="SSF51445">
    <property type="entry name" value="(Trans)glycosidases"/>
    <property type="match status" value="1"/>
</dbReference>
<accession>A0AAN1WKP5</accession>
<comment type="similarity">
    <text evidence="1">Belongs to the glycosyl hydrolase 3 family.</text>
</comment>
<dbReference type="PANTHER" id="PTHR42715:SF10">
    <property type="entry name" value="BETA-GLUCOSIDASE"/>
    <property type="match status" value="1"/>
</dbReference>
<dbReference type="InterPro" id="IPR017853">
    <property type="entry name" value="GH"/>
</dbReference>
<dbReference type="InterPro" id="IPR011658">
    <property type="entry name" value="PA14_dom"/>
</dbReference>
<proteinExistence type="inferred from homology"/>
<keyword evidence="6" id="KW-0732">Signal</keyword>
<dbReference type="PRINTS" id="PR00133">
    <property type="entry name" value="GLHYDRLASE3"/>
</dbReference>
<evidence type="ECO:0000313" key="9">
    <source>
        <dbReference type="Proteomes" id="UP001320119"/>
    </source>
</evidence>
<dbReference type="GO" id="GO:0005975">
    <property type="term" value="P:carbohydrate metabolic process"/>
    <property type="evidence" value="ECO:0007669"/>
    <property type="project" value="InterPro"/>
</dbReference>
<dbReference type="Gene3D" id="3.40.50.1700">
    <property type="entry name" value="Glycoside hydrolase family 3 C-terminal domain"/>
    <property type="match status" value="1"/>
</dbReference>
<evidence type="ECO:0000256" key="3">
    <source>
        <dbReference type="ARBA" id="ARBA00031448"/>
    </source>
</evidence>
<sequence>MTKIALLSSVSLMSIVLCCLGCSAPKVSSSSQPLVSAKSTRSPAVIEAEVERLLSLMTLEEKGSLVHANGKFSVAAIERLGIHETWLSDGPHGVREEISRHSWDAAGWTSDYSTYLPPLTTVAASWDRNMAQLHGNVLGSEARHRGKDFILGPGVNLARLPLYGRNFEYFGEDPYLTGKLAVEEVKAIQRNDVAATVKHYALNTQELNRIGVDAKPDERTLREIYLPAFEMTVKEGGALSLMGGYNQVRGTNANQSRHLVMDILKGEWGFKGILMTDWNVDINTFDAAMNGLDLEMGTDVSEYSQYFLAEPLLAMIRDGKIPESVLDDKVRRMLRVQLTMGMMDKQRLSGQRNTEEHQQAAKKIAQEGIVLLKNDDSILPLDKSKVRNLLVLGPNVDRPHGAGGGSSTVKALYEVTPLQGLKNALGENVNITFMRTRKSAAILPIDGIFVETRHWTGTPAWNTEFYSSADRTQRLSFDTAPDSAYKAKAGKTEFVTMSADVRPKSTGVHTFKISALGKLQLRIDGEVVFSHTGTSKKIVRHNVNLSQGQVYRVDILYDGDQEFLLGWDTPGNIFSSRDDVIAAAKKADTVIYVGGLSHGDDREAIDRTDMKLPNDQDSVIETLLAVKPSTLVVMIAGSAVEMPWAAKAKALLWSSYGGMEAGNALSDVLFGVVNPSGKLPITLPHKLEDTPAIALNDYNAIENLYPEGVFMGYRWFEEKNIEPLFPFGFGLSYTTFKYSNLRLSTNALKKGDTLTVTVDVTNTGKVAGSEVVQLYIGDVAASVPRPAKELKGFDKAFLLPGQTKTLAFTVNQRDLAFWDVNSNDWLAEEGDFDVLIGASVADVRLAKRFSYNQ</sequence>
<dbReference type="SMART" id="SM00758">
    <property type="entry name" value="PA14"/>
    <property type="match status" value="1"/>
</dbReference>
<dbReference type="InterPro" id="IPR037524">
    <property type="entry name" value="PA14/GLEYA"/>
</dbReference>
<reference evidence="8 9" key="1">
    <citation type="journal article" date="2022" name="IScience">
        <title>An ultrasensitive nanofiber-based assay for enzymatic hydrolysis and deep-sea microbial degradation of cellulose.</title>
        <authorList>
            <person name="Tsudome M."/>
            <person name="Tachioka M."/>
            <person name="Miyazaki M."/>
            <person name="Uchimura K."/>
            <person name="Tsuda M."/>
            <person name="Takaki Y."/>
            <person name="Deguchi S."/>
        </authorList>
    </citation>
    <scope>NUCLEOTIDE SEQUENCE [LARGE SCALE GENOMIC DNA]</scope>
    <source>
        <strain evidence="8 9">GE09</strain>
    </source>
</reference>
<dbReference type="Pfam" id="PF07691">
    <property type="entry name" value="PA14"/>
    <property type="match status" value="1"/>
</dbReference>
<dbReference type="EMBL" id="AP023086">
    <property type="protein sequence ID" value="BCD99367.1"/>
    <property type="molecule type" value="Genomic_DNA"/>
</dbReference>
<dbReference type="FunFam" id="2.60.40.10:FF:000495">
    <property type="entry name" value="Periplasmic beta-glucosidase"/>
    <property type="match status" value="1"/>
</dbReference>
<dbReference type="AlphaFoldDB" id="A0AAN1WKP5"/>
<evidence type="ECO:0000256" key="4">
    <source>
        <dbReference type="ARBA" id="ARBA00032194"/>
    </source>
</evidence>
<dbReference type="SUPFAM" id="SSF52279">
    <property type="entry name" value="Beta-D-glucan exohydrolase, C-terminal domain"/>
    <property type="match status" value="1"/>
</dbReference>
<dbReference type="InterPro" id="IPR026891">
    <property type="entry name" value="Fn3-like"/>
</dbReference>
<dbReference type="InterPro" id="IPR050288">
    <property type="entry name" value="Cellulose_deg_GH3"/>
</dbReference>
<name>A0AAN1WKP5_9GAMM</name>
<dbReference type="InterPro" id="IPR036881">
    <property type="entry name" value="Glyco_hydro_3_C_sf"/>
</dbReference>
<keyword evidence="8" id="KW-0326">Glycosidase</keyword>
<dbReference type="Pfam" id="PF00933">
    <property type="entry name" value="Glyco_hydro_3"/>
    <property type="match status" value="1"/>
</dbReference>
<gene>
    <name evidence="8" type="ORF">MARGE09_P3569</name>
</gene>
<dbReference type="Gene3D" id="2.60.120.380">
    <property type="match status" value="1"/>
</dbReference>
<evidence type="ECO:0000259" key="7">
    <source>
        <dbReference type="PROSITE" id="PS51820"/>
    </source>
</evidence>